<dbReference type="SUPFAM" id="SSF56801">
    <property type="entry name" value="Acetyl-CoA synthetase-like"/>
    <property type="match status" value="1"/>
</dbReference>
<gene>
    <name evidence="3" type="ORF">NA57DRAFT_35126</name>
</gene>
<dbReference type="OrthoDB" id="6509636at2759"/>
<dbReference type="EMBL" id="ML978123">
    <property type="protein sequence ID" value="KAF2101590.1"/>
    <property type="molecule type" value="Genomic_DNA"/>
</dbReference>
<feature type="domain" description="AMP-dependent synthetase/ligase" evidence="1">
    <location>
        <begin position="27"/>
        <end position="394"/>
    </location>
</feature>
<organism evidence="3 4">
    <name type="scientific">Rhizodiscina lignyota</name>
    <dbReference type="NCBI Taxonomy" id="1504668"/>
    <lineage>
        <taxon>Eukaryota</taxon>
        <taxon>Fungi</taxon>
        <taxon>Dikarya</taxon>
        <taxon>Ascomycota</taxon>
        <taxon>Pezizomycotina</taxon>
        <taxon>Dothideomycetes</taxon>
        <taxon>Pleosporomycetidae</taxon>
        <taxon>Aulographales</taxon>
        <taxon>Rhizodiscinaceae</taxon>
        <taxon>Rhizodiscina</taxon>
    </lineage>
</organism>
<protein>
    <submittedName>
        <fullName evidence="3">Amp dependent CoA ligase</fullName>
    </submittedName>
</protein>
<evidence type="ECO:0000313" key="4">
    <source>
        <dbReference type="Proteomes" id="UP000799772"/>
    </source>
</evidence>
<reference evidence="3" key="1">
    <citation type="journal article" date="2020" name="Stud. Mycol.">
        <title>101 Dothideomycetes genomes: a test case for predicting lifestyles and emergence of pathogens.</title>
        <authorList>
            <person name="Haridas S."/>
            <person name="Albert R."/>
            <person name="Binder M."/>
            <person name="Bloem J."/>
            <person name="Labutti K."/>
            <person name="Salamov A."/>
            <person name="Andreopoulos B."/>
            <person name="Baker S."/>
            <person name="Barry K."/>
            <person name="Bills G."/>
            <person name="Bluhm B."/>
            <person name="Cannon C."/>
            <person name="Castanera R."/>
            <person name="Culley D."/>
            <person name="Daum C."/>
            <person name="Ezra D."/>
            <person name="Gonzalez J."/>
            <person name="Henrissat B."/>
            <person name="Kuo A."/>
            <person name="Liang C."/>
            <person name="Lipzen A."/>
            <person name="Lutzoni F."/>
            <person name="Magnuson J."/>
            <person name="Mondo S."/>
            <person name="Nolan M."/>
            <person name="Ohm R."/>
            <person name="Pangilinan J."/>
            <person name="Park H.-J."/>
            <person name="Ramirez L."/>
            <person name="Alfaro M."/>
            <person name="Sun H."/>
            <person name="Tritt A."/>
            <person name="Yoshinaga Y."/>
            <person name="Zwiers L.-H."/>
            <person name="Turgeon B."/>
            <person name="Goodwin S."/>
            <person name="Spatafora J."/>
            <person name="Crous P."/>
            <person name="Grigoriev I."/>
        </authorList>
    </citation>
    <scope>NUCLEOTIDE SEQUENCE</scope>
    <source>
        <strain evidence="3">CBS 133067</strain>
    </source>
</reference>
<dbReference type="CDD" id="cd05911">
    <property type="entry name" value="Firefly_Luc_like"/>
    <property type="match status" value="1"/>
</dbReference>
<accession>A0A9P4M8Z7</accession>
<dbReference type="GO" id="GO:0019748">
    <property type="term" value="P:secondary metabolic process"/>
    <property type="evidence" value="ECO:0007669"/>
    <property type="project" value="TreeGrafter"/>
</dbReference>
<dbReference type="InterPro" id="IPR020845">
    <property type="entry name" value="AMP-binding_CS"/>
</dbReference>
<keyword evidence="3" id="KW-0436">Ligase</keyword>
<dbReference type="Pfam" id="PF00501">
    <property type="entry name" value="AMP-binding"/>
    <property type="match status" value="1"/>
</dbReference>
<comment type="caution">
    <text evidence="3">The sequence shown here is derived from an EMBL/GenBank/DDBJ whole genome shotgun (WGS) entry which is preliminary data.</text>
</comment>
<dbReference type="Proteomes" id="UP000799772">
    <property type="component" value="Unassembled WGS sequence"/>
</dbReference>
<dbReference type="Gene3D" id="3.40.50.12780">
    <property type="entry name" value="N-terminal domain of ligase-like"/>
    <property type="match status" value="1"/>
</dbReference>
<dbReference type="PANTHER" id="PTHR24096">
    <property type="entry name" value="LONG-CHAIN-FATTY-ACID--COA LIGASE"/>
    <property type="match status" value="1"/>
</dbReference>
<dbReference type="PROSITE" id="PS00455">
    <property type="entry name" value="AMP_BINDING"/>
    <property type="match status" value="1"/>
</dbReference>
<dbReference type="PANTHER" id="PTHR24096:SF265">
    <property type="entry name" value="ENZYME, PUTATIVE (AFU_ORTHOLOGUE AFUA_5G14270)-RELATED"/>
    <property type="match status" value="1"/>
</dbReference>
<name>A0A9P4M8Z7_9PEZI</name>
<dbReference type="InterPro" id="IPR025110">
    <property type="entry name" value="AMP-bd_C"/>
</dbReference>
<dbReference type="Pfam" id="PF13193">
    <property type="entry name" value="AMP-binding_C"/>
    <property type="match status" value="1"/>
</dbReference>
<dbReference type="Gene3D" id="3.30.300.30">
    <property type="match status" value="1"/>
</dbReference>
<dbReference type="InterPro" id="IPR000873">
    <property type="entry name" value="AMP-dep_synth/lig_dom"/>
</dbReference>
<dbReference type="InterPro" id="IPR042099">
    <property type="entry name" value="ANL_N_sf"/>
</dbReference>
<evidence type="ECO:0000313" key="3">
    <source>
        <dbReference type="EMBL" id="KAF2101590.1"/>
    </source>
</evidence>
<feature type="domain" description="AMP-binding enzyme C-terminal" evidence="2">
    <location>
        <begin position="446"/>
        <end position="528"/>
    </location>
</feature>
<dbReference type="GO" id="GO:0016405">
    <property type="term" value="F:CoA-ligase activity"/>
    <property type="evidence" value="ECO:0007669"/>
    <property type="project" value="TreeGrafter"/>
</dbReference>
<dbReference type="InterPro" id="IPR045851">
    <property type="entry name" value="AMP-bd_C_sf"/>
</dbReference>
<dbReference type="AlphaFoldDB" id="A0A9P4M8Z7"/>
<keyword evidence="4" id="KW-1185">Reference proteome</keyword>
<evidence type="ECO:0000259" key="2">
    <source>
        <dbReference type="Pfam" id="PF13193"/>
    </source>
</evidence>
<proteinExistence type="predicted"/>
<evidence type="ECO:0000259" key="1">
    <source>
        <dbReference type="Pfam" id="PF00501"/>
    </source>
</evidence>
<sequence>MPFFAEEHVQIPTQDILSWIFDRLPYDPDKKIYIDASKPERNITASQAKTLIRKGIAGLRAAGLKLGDTVCIHSFNDIYYPILVLSIIGCGGRFTGTNPAYTSYELKHHLGITKAKFIFSESDILPNVQQAATQLGISQSNIFIFNPRGEPVTSGYQSWNSLFNHGEQDWIRFDDKHTAEQTVAALFTTSGTTGLPKALTCSTKYRHTLVIEHNALPYQAAGEVRRIIPLPMFHAAVGPAVHTSALRAGQQNYIMRRFDLEGFLSAVEKYQITDLVCVPPIVIAVIMSPLRHKYSLKSVRFAAVGAAPLDKGPQAKFRELLHPDVPFTQVLGMTETSCLLAKFDGRTFDDTGSIGQFVPDLDIKLVDGEDRDITAWGVTGELCVRGAIVVKGYFENEEGTKKSWDKDGFYHSGDMAYGDGKTKKWYIVDRKKELIKVRGFQVAPPELEGVLLDHPGISDAAVIGIVPPGVEGQGSELPRAYVVRKKGTGDKLTEEEVKAHIAQRLAKYKWLEGGVSFIDAVPRTASGKILKRFLRDRAARETGSKL</sequence>